<proteinExistence type="predicted"/>
<feature type="transmembrane region" description="Helical" evidence="1">
    <location>
        <begin position="164"/>
        <end position="184"/>
    </location>
</feature>
<feature type="transmembrane region" description="Helical" evidence="1">
    <location>
        <begin position="123"/>
        <end position="144"/>
    </location>
</feature>
<keyword evidence="1" id="KW-0812">Transmembrane</keyword>
<protein>
    <submittedName>
        <fullName evidence="2">Uncharacterized protein</fullName>
    </submittedName>
</protein>
<keyword evidence="1" id="KW-0472">Membrane</keyword>
<dbReference type="EMBL" id="HBGU01045272">
    <property type="protein sequence ID" value="CAD9479079.1"/>
    <property type="molecule type" value="Transcribed_RNA"/>
</dbReference>
<gene>
    <name evidence="2" type="ORF">CBRE1094_LOCUS24649</name>
</gene>
<evidence type="ECO:0000256" key="1">
    <source>
        <dbReference type="SAM" id="Phobius"/>
    </source>
</evidence>
<accession>A0A7S2H321</accession>
<sequence length="251" mass="27091">MLSADKTLLDAQLRNELQQLRKTEIENVVCRFQNALVPATLIAGFSFEAMVMLEMTHDSDLVEPQSSSVALGEQMFYLFTATALALALLVTVVSCMGVLFGLRLMVQANADQGSRHEELVGVLNFNVLVVLITLSISMICVIIAAGSVVWVKVPSEDTRSHSHVTSWVSMASVIVITLLTAYFGNQMFFRLFSYSAASANLSLHASKAAGPVPSCTASTKGQRVDEFFIAASPGMTGTGTAAWLGRGKYER</sequence>
<keyword evidence="1" id="KW-1133">Transmembrane helix</keyword>
<feature type="transmembrane region" description="Helical" evidence="1">
    <location>
        <begin position="75"/>
        <end position="102"/>
    </location>
</feature>
<name>A0A7S2H321_9EUKA</name>
<evidence type="ECO:0000313" key="2">
    <source>
        <dbReference type="EMBL" id="CAD9479079.1"/>
    </source>
</evidence>
<reference evidence="2" key="1">
    <citation type="submission" date="2021-01" db="EMBL/GenBank/DDBJ databases">
        <authorList>
            <person name="Corre E."/>
            <person name="Pelletier E."/>
            <person name="Niang G."/>
            <person name="Scheremetjew M."/>
            <person name="Finn R."/>
            <person name="Kale V."/>
            <person name="Holt S."/>
            <person name="Cochrane G."/>
            <person name="Meng A."/>
            <person name="Brown T."/>
            <person name="Cohen L."/>
        </authorList>
    </citation>
    <scope>NUCLEOTIDE SEQUENCE</scope>
    <source>
        <strain evidence="2">UTEX LB 985</strain>
    </source>
</reference>
<organism evidence="2">
    <name type="scientific">Haptolina brevifila</name>
    <dbReference type="NCBI Taxonomy" id="156173"/>
    <lineage>
        <taxon>Eukaryota</taxon>
        <taxon>Haptista</taxon>
        <taxon>Haptophyta</taxon>
        <taxon>Prymnesiophyceae</taxon>
        <taxon>Prymnesiales</taxon>
        <taxon>Prymnesiaceae</taxon>
        <taxon>Haptolina</taxon>
    </lineage>
</organism>
<dbReference type="AlphaFoldDB" id="A0A7S2H321"/>